<proteinExistence type="predicted"/>
<protein>
    <submittedName>
        <fullName evidence="1">Uncharacterized protein</fullName>
    </submittedName>
</protein>
<dbReference type="Proteomes" id="UP000001941">
    <property type="component" value="Chromosome"/>
</dbReference>
<dbReference type="EMBL" id="CP000254">
    <property type="protein sequence ID" value="ABD39932.1"/>
    <property type="molecule type" value="Genomic_DNA"/>
</dbReference>
<evidence type="ECO:0000313" key="2">
    <source>
        <dbReference type="Proteomes" id="UP000001941"/>
    </source>
</evidence>
<dbReference type="HOGENOM" id="CLU_2257371_0_0_2"/>
<gene>
    <name evidence="1" type="ordered locus">Mhun_0156</name>
</gene>
<organism evidence="1 2">
    <name type="scientific">Methanospirillum hungatei JF-1 (strain ATCC 27890 / DSM 864 / NBRC 100397 / JF-1)</name>
    <dbReference type="NCBI Taxonomy" id="323259"/>
    <lineage>
        <taxon>Archaea</taxon>
        <taxon>Methanobacteriati</taxon>
        <taxon>Methanobacteriota</taxon>
        <taxon>Stenosarchaea group</taxon>
        <taxon>Methanomicrobia</taxon>
        <taxon>Methanomicrobiales</taxon>
        <taxon>Methanospirillaceae</taxon>
        <taxon>Methanospirillum</taxon>
    </lineage>
</organism>
<dbReference type="GeneID" id="3925063"/>
<name>Q2FQN0_METHJ</name>
<reference evidence="2" key="1">
    <citation type="journal article" date="2016" name="Stand. Genomic Sci.">
        <title>Complete genome sequence of Methanospirillum hungatei type strain JF1.</title>
        <authorList>
            <person name="Gunsalus R.P."/>
            <person name="Cook L.E."/>
            <person name="Crable B."/>
            <person name="Rohlin L."/>
            <person name="McDonald E."/>
            <person name="Mouttaki H."/>
            <person name="Sieber J.R."/>
            <person name="Poweleit N."/>
            <person name="Zhou H."/>
            <person name="Lapidus A.L."/>
            <person name="Daligault H.E."/>
            <person name="Land M."/>
            <person name="Gilna P."/>
            <person name="Ivanova N."/>
            <person name="Kyrpides N."/>
            <person name="Culley D.E."/>
            <person name="McInerney M.J."/>
        </authorList>
    </citation>
    <scope>NUCLEOTIDE SEQUENCE [LARGE SCALE GENOMIC DNA]</scope>
    <source>
        <strain evidence="2">ATCC 27890 / DSM 864 / NBRC 100397 / JF-1</strain>
    </source>
</reference>
<keyword evidence="2" id="KW-1185">Reference proteome</keyword>
<dbReference type="AlphaFoldDB" id="Q2FQN0"/>
<sequence length="103" mass="11126">MAILLAAELGFIDTSLSDAIVMTYKPYAIITEGPPLMKQGLFWDILYNRDGTIILSKSGETNAHQAAIALNSDLQSGVVILADTTTITGDHVINNAHPLLERM</sequence>
<evidence type="ECO:0000313" key="1">
    <source>
        <dbReference type="EMBL" id="ABD39932.1"/>
    </source>
</evidence>
<dbReference type="KEGG" id="mhu:Mhun_0156"/>
<dbReference type="RefSeq" id="WP_011447228.1">
    <property type="nucleotide sequence ID" value="NC_007796.1"/>
</dbReference>
<dbReference type="InParanoid" id="Q2FQN0"/>
<accession>Q2FQN0</accession>
<dbReference type="EnsemblBacteria" id="ABD39932">
    <property type="protein sequence ID" value="ABD39932"/>
    <property type="gene ID" value="Mhun_0156"/>
</dbReference>